<evidence type="ECO:0000313" key="4">
    <source>
        <dbReference type="Proteomes" id="UP000027195"/>
    </source>
</evidence>
<dbReference type="InParanoid" id="A0A067M976"/>
<dbReference type="Pfam" id="PF20153">
    <property type="entry name" value="DUF6535"/>
    <property type="match status" value="1"/>
</dbReference>
<keyword evidence="1" id="KW-1133">Transmembrane helix</keyword>
<keyword evidence="4" id="KW-1185">Reference proteome</keyword>
<evidence type="ECO:0000256" key="1">
    <source>
        <dbReference type="SAM" id="Phobius"/>
    </source>
</evidence>
<keyword evidence="1" id="KW-0472">Membrane</keyword>
<keyword evidence="1" id="KW-0812">Transmembrane</keyword>
<gene>
    <name evidence="3" type="ORF">BOTBODRAFT_139202</name>
</gene>
<feature type="domain" description="DUF6535" evidence="2">
    <location>
        <begin position="1"/>
        <end position="121"/>
    </location>
</feature>
<sequence>VLLIFAGLFSAVQTAFLVEVYKTLDYDPANLTVSLLLQIDQHIQERGLGSNQINTNPTISAVPGSFTPAHSAIRVNCLWFASLILSLSISVVIVLVKQWLNRYDYSNASGSDRDRARLRQY</sequence>
<dbReference type="Proteomes" id="UP000027195">
    <property type="component" value="Unassembled WGS sequence"/>
</dbReference>
<name>A0A067M976_BOTB1</name>
<organism evidence="3 4">
    <name type="scientific">Botryobasidium botryosum (strain FD-172 SS1)</name>
    <dbReference type="NCBI Taxonomy" id="930990"/>
    <lineage>
        <taxon>Eukaryota</taxon>
        <taxon>Fungi</taxon>
        <taxon>Dikarya</taxon>
        <taxon>Basidiomycota</taxon>
        <taxon>Agaricomycotina</taxon>
        <taxon>Agaricomycetes</taxon>
        <taxon>Cantharellales</taxon>
        <taxon>Botryobasidiaceae</taxon>
        <taxon>Botryobasidium</taxon>
    </lineage>
</organism>
<dbReference type="InterPro" id="IPR045338">
    <property type="entry name" value="DUF6535"/>
</dbReference>
<evidence type="ECO:0000259" key="2">
    <source>
        <dbReference type="Pfam" id="PF20153"/>
    </source>
</evidence>
<dbReference type="HOGENOM" id="CLU_018688_2_0_1"/>
<dbReference type="EMBL" id="KL198094">
    <property type="protein sequence ID" value="KDQ08151.1"/>
    <property type="molecule type" value="Genomic_DNA"/>
</dbReference>
<feature type="non-terminal residue" evidence="3">
    <location>
        <position position="121"/>
    </location>
</feature>
<dbReference type="AlphaFoldDB" id="A0A067M976"/>
<feature type="transmembrane region" description="Helical" evidence="1">
    <location>
        <begin position="78"/>
        <end position="96"/>
    </location>
</feature>
<accession>A0A067M976</accession>
<evidence type="ECO:0000313" key="3">
    <source>
        <dbReference type="EMBL" id="KDQ08151.1"/>
    </source>
</evidence>
<reference evidence="4" key="1">
    <citation type="journal article" date="2014" name="Proc. Natl. Acad. Sci. U.S.A.">
        <title>Extensive sampling of basidiomycete genomes demonstrates inadequacy of the white-rot/brown-rot paradigm for wood decay fungi.</title>
        <authorList>
            <person name="Riley R."/>
            <person name="Salamov A.A."/>
            <person name="Brown D.W."/>
            <person name="Nagy L.G."/>
            <person name="Floudas D."/>
            <person name="Held B.W."/>
            <person name="Levasseur A."/>
            <person name="Lombard V."/>
            <person name="Morin E."/>
            <person name="Otillar R."/>
            <person name="Lindquist E.A."/>
            <person name="Sun H."/>
            <person name="LaButti K.M."/>
            <person name="Schmutz J."/>
            <person name="Jabbour D."/>
            <person name="Luo H."/>
            <person name="Baker S.E."/>
            <person name="Pisabarro A.G."/>
            <person name="Walton J.D."/>
            <person name="Blanchette R.A."/>
            <person name="Henrissat B."/>
            <person name="Martin F."/>
            <person name="Cullen D."/>
            <person name="Hibbett D.S."/>
            <person name="Grigoriev I.V."/>
        </authorList>
    </citation>
    <scope>NUCLEOTIDE SEQUENCE [LARGE SCALE GENOMIC DNA]</scope>
    <source>
        <strain evidence="4">FD-172 SS1</strain>
    </source>
</reference>
<protein>
    <recommendedName>
        <fullName evidence="2">DUF6535 domain-containing protein</fullName>
    </recommendedName>
</protein>
<proteinExistence type="predicted"/>
<feature type="non-terminal residue" evidence="3">
    <location>
        <position position="1"/>
    </location>
</feature>
<dbReference type="STRING" id="930990.A0A067M976"/>
<dbReference type="OrthoDB" id="3219854at2759"/>